<evidence type="ECO:0000313" key="2">
    <source>
        <dbReference type="EMBL" id="VFK54074.1"/>
    </source>
</evidence>
<protein>
    <submittedName>
        <fullName evidence="1">Uncharacterized protein</fullName>
    </submittedName>
</protein>
<accession>A0A450ZIT6</accession>
<dbReference type="EMBL" id="CAADFV010000027">
    <property type="protein sequence ID" value="VFK55273.1"/>
    <property type="molecule type" value="Genomic_DNA"/>
</dbReference>
<gene>
    <name evidence="2" type="ORF">BECKTUN1418D_GA0071000_101911</name>
    <name evidence="3" type="ORF">BECKTUN1418E_GA0071001_102712</name>
    <name evidence="1" type="ORF">BECKTUN1418F_GA0071002_102712</name>
</gene>
<dbReference type="EMBL" id="CAADFX010000019">
    <property type="protein sequence ID" value="VFK54074.1"/>
    <property type="molecule type" value="Genomic_DNA"/>
</dbReference>
<evidence type="ECO:0000313" key="3">
    <source>
        <dbReference type="EMBL" id="VFK55273.1"/>
    </source>
</evidence>
<sequence length="97" mass="11044">MLALPNANVRLTLCRVGCFPIPRSEYAITDRSSSLMHLPDYCTCSRTCQPAILGIGYMESFYPEPMMKTIGWDMPYYPMEALIHENGWDGSCQEARE</sequence>
<proteinExistence type="predicted"/>
<evidence type="ECO:0000313" key="1">
    <source>
        <dbReference type="EMBL" id="VFK53684.1"/>
    </source>
</evidence>
<reference evidence="1" key="1">
    <citation type="submission" date="2019-02" db="EMBL/GenBank/DDBJ databases">
        <authorList>
            <person name="Gruber-Vodicka R. H."/>
            <person name="Seah K. B. B."/>
        </authorList>
    </citation>
    <scope>NUCLEOTIDE SEQUENCE</scope>
    <source>
        <strain evidence="2">BECK_BY1</strain>
        <strain evidence="3">BECK_BY2</strain>
        <strain evidence="1">BECK_BY3</strain>
    </source>
</reference>
<dbReference type="AlphaFoldDB" id="A0A450ZIT6"/>
<dbReference type="EMBL" id="CAADFY010000027">
    <property type="protein sequence ID" value="VFK53684.1"/>
    <property type="molecule type" value="Genomic_DNA"/>
</dbReference>
<organism evidence="1">
    <name type="scientific">Candidatus Kentrum sp. TUN</name>
    <dbReference type="NCBI Taxonomy" id="2126343"/>
    <lineage>
        <taxon>Bacteria</taxon>
        <taxon>Pseudomonadati</taxon>
        <taxon>Pseudomonadota</taxon>
        <taxon>Gammaproteobacteria</taxon>
        <taxon>Candidatus Kentrum</taxon>
    </lineage>
</organism>
<name>A0A450ZIT6_9GAMM</name>